<organism evidence="8 9">
    <name type="scientific">Corynebacterium cystitidis DSM 20524</name>
    <dbReference type="NCBI Taxonomy" id="1121357"/>
    <lineage>
        <taxon>Bacteria</taxon>
        <taxon>Bacillati</taxon>
        <taxon>Actinomycetota</taxon>
        <taxon>Actinomycetes</taxon>
        <taxon>Mycobacteriales</taxon>
        <taxon>Corynebacteriaceae</taxon>
        <taxon>Corynebacterium</taxon>
    </lineage>
</organism>
<accession>A0A1H9VTQ4</accession>
<feature type="compositionally biased region" description="Polar residues" evidence="5">
    <location>
        <begin position="27"/>
        <end position="54"/>
    </location>
</feature>
<dbReference type="PROSITE" id="PS50983">
    <property type="entry name" value="FE_B12_PBP"/>
    <property type="match status" value="1"/>
</dbReference>
<evidence type="ECO:0000313" key="9">
    <source>
        <dbReference type="Proteomes" id="UP000198929"/>
    </source>
</evidence>
<protein>
    <submittedName>
        <fullName evidence="8">Iron complex transport system substrate-binding protein</fullName>
    </submittedName>
</protein>
<dbReference type="PANTHER" id="PTHR30532">
    <property type="entry name" value="IRON III DICITRATE-BINDING PERIPLASMIC PROTEIN"/>
    <property type="match status" value="1"/>
</dbReference>
<proteinExistence type="inferred from homology"/>
<dbReference type="GO" id="GO:1901678">
    <property type="term" value="P:iron coordination entity transport"/>
    <property type="evidence" value="ECO:0007669"/>
    <property type="project" value="UniProtKB-ARBA"/>
</dbReference>
<dbReference type="EMBL" id="FOGQ01000014">
    <property type="protein sequence ID" value="SES24911.1"/>
    <property type="molecule type" value="Genomic_DNA"/>
</dbReference>
<dbReference type="Gene3D" id="3.40.50.1980">
    <property type="entry name" value="Nitrogenase molybdenum iron protein domain"/>
    <property type="match status" value="2"/>
</dbReference>
<evidence type="ECO:0000256" key="6">
    <source>
        <dbReference type="SAM" id="SignalP"/>
    </source>
</evidence>
<keyword evidence="4 6" id="KW-0732">Signal</keyword>
<keyword evidence="9" id="KW-1185">Reference proteome</keyword>
<feature type="region of interest" description="Disordered" evidence="5">
    <location>
        <begin position="27"/>
        <end position="64"/>
    </location>
</feature>
<evidence type="ECO:0000256" key="5">
    <source>
        <dbReference type="SAM" id="MobiDB-lite"/>
    </source>
</evidence>
<evidence type="ECO:0000313" key="8">
    <source>
        <dbReference type="EMBL" id="SES24911.1"/>
    </source>
</evidence>
<dbReference type="GO" id="GO:0030288">
    <property type="term" value="C:outer membrane-bounded periplasmic space"/>
    <property type="evidence" value="ECO:0007669"/>
    <property type="project" value="TreeGrafter"/>
</dbReference>
<feature type="chain" id="PRO_5011577236" evidence="6">
    <location>
        <begin position="30"/>
        <end position="364"/>
    </location>
</feature>
<evidence type="ECO:0000256" key="4">
    <source>
        <dbReference type="ARBA" id="ARBA00022729"/>
    </source>
</evidence>
<dbReference type="SUPFAM" id="SSF53807">
    <property type="entry name" value="Helical backbone' metal receptor"/>
    <property type="match status" value="1"/>
</dbReference>
<reference evidence="9" key="1">
    <citation type="submission" date="2016-10" db="EMBL/GenBank/DDBJ databases">
        <authorList>
            <person name="Varghese N."/>
            <person name="Submissions S."/>
        </authorList>
    </citation>
    <scope>NUCLEOTIDE SEQUENCE [LARGE SCALE GENOMIC DNA]</scope>
    <source>
        <strain evidence="9">DSM 20524</strain>
    </source>
</reference>
<dbReference type="InterPro" id="IPR002491">
    <property type="entry name" value="ABC_transptr_periplasmic_BD"/>
</dbReference>
<comment type="subcellular location">
    <subcellularLocation>
        <location evidence="1">Cell envelope</location>
    </subcellularLocation>
</comment>
<comment type="similarity">
    <text evidence="2">Belongs to the bacterial solute-binding protein 8 family.</text>
</comment>
<feature type="domain" description="Fe/B12 periplasmic-binding" evidence="7">
    <location>
        <begin position="88"/>
        <end position="364"/>
    </location>
</feature>
<dbReference type="RefSeq" id="WP_157728460.1">
    <property type="nucleotide sequence ID" value="NZ_CP047199.1"/>
</dbReference>
<dbReference type="InterPro" id="IPR051313">
    <property type="entry name" value="Bact_iron-sidero_bind"/>
</dbReference>
<dbReference type="NCBIfam" id="NF008200">
    <property type="entry name" value="PRK10957.1"/>
    <property type="match status" value="1"/>
</dbReference>
<dbReference type="Pfam" id="PF01497">
    <property type="entry name" value="Peripla_BP_2"/>
    <property type="match status" value="1"/>
</dbReference>
<sequence>MVKNFRRTLATISCAVVATTGLVACSSESADTGGQNADSTSTSVADNTDTNSAETAEDSAESTFPLTLETLDKDGQPTEITIPEQPERVVSASVTLTGALLAIDAPVVASGGGNPNTPMFADGTGFGLAWNDIAEERGVEPIFTIGSADAEAILEQEPDLVVMSNVGADSGAEIYDQLKDIVPVQVIDYSDQSWQETTQEVAKATGLEQEAEKVISDYEDAVKKAKGNLDIAEPVNLVTFNKDNGMNFFTSESAQGQVFADLGIELSTPAPDLVAQTQQGSNRGDINPVNAENLPLALDGETVFALSFDTAKPADEQLKSNPALAEIPAVVNDNVVNLDARFFRIDAFTAQALVEFLVEISGAE</sequence>
<gene>
    <name evidence="8" type="ORF">SAMN05661109_02378</name>
</gene>
<dbReference type="STRING" id="1121357.SAMN05661109_02378"/>
<evidence type="ECO:0000256" key="2">
    <source>
        <dbReference type="ARBA" id="ARBA00008814"/>
    </source>
</evidence>
<feature type="signal peptide" evidence="6">
    <location>
        <begin position="1"/>
        <end position="29"/>
    </location>
</feature>
<dbReference type="PANTHER" id="PTHR30532:SF24">
    <property type="entry name" value="FERRIC ENTEROBACTIN-BINDING PERIPLASMIC PROTEIN FEPB"/>
    <property type="match status" value="1"/>
</dbReference>
<evidence type="ECO:0000256" key="1">
    <source>
        <dbReference type="ARBA" id="ARBA00004196"/>
    </source>
</evidence>
<name>A0A1H9VTQ4_9CORY</name>
<keyword evidence="3" id="KW-0813">Transport</keyword>
<evidence type="ECO:0000256" key="3">
    <source>
        <dbReference type="ARBA" id="ARBA00022448"/>
    </source>
</evidence>
<dbReference type="Proteomes" id="UP000198929">
    <property type="component" value="Unassembled WGS sequence"/>
</dbReference>
<dbReference type="PROSITE" id="PS51257">
    <property type="entry name" value="PROKAR_LIPOPROTEIN"/>
    <property type="match status" value="1"/>
</dbReference>
<dbReference type="AlphaFoldDB" id="A0A1H9VTQ4"/>
<evidence type="ECO:0000259" key="7">
    <source>
        <dbReference type="PROSITE" id="PS50983"/>
    </source>
</evidence>